<keyword evidence="13" id="KW-1185">Reference proteome</keyword>
<reference evidence="12 13" key="1">
    <citation type="submission" date="2020-07" db="EMBL/GenBank/DDBJ databases">
        <title>Spirosoma foliorum sp. nov., isolated from the leaves on the Nejang mountain Korea, Republic of.</title>
        <authorList>
            <person name="Ho H."/>
            <person name="Lee Y.-J."/>
            <person name="Nurcahyanto D.-A."/>
            <person name="Kim S.-G."/>
        </authorList>
    </citation>
    <scope>NUCLEOTIDE SEQUENCE [LARGE SCALE GENOMIC DNA]</scope>
    <source>
        <strain evidence="12 13">PL0136</strain>
    </source>
</reference>
<feature type="region of interest" description="Disordered" evidence="9">
    <location>
        <begin position="1069"/>
        <end position="1088"/>
    </location>
</feature>
<dbReference type="InterPro" id="IPR036034">
    <property type="entry name" value="PDZ_sf"/>
</dbReference>
<comment type="similarity">
    <text evidence="2 7">Belongs to the peptidase S41B family.</text>
</comment>
<keyword evidence="3 7" id="KW-0963">Cytoplasm</keyword>
<feature type="domain" description="Tail specific protease" evidence="11">
    <location>
        <begin position="849"/>
        <end position="1043"/>
    </location>
</feature>
<feature type="active site" description="Charge relay system" evidence="8">
    <location>
        <position position="1032"/>
    </location>
</feature>
<evidence type="ECO:0000256" key="5">
    <source>
        <dbReference type="ARBA" id="ARBA00022801"/>
    </source>
</evidence>
<dbReference type="CDD" id="cd07562">
    <property type="entry name" value="Peptidase_S41_TRI"/>
    <property type="match status" value="1"/>
</dbReference>
<evidence type="ECO:0000256" key="3">
    <source>
        <dbReference type="ARBA" id="ARBA00022490"/>
    </source>
</evidence>
<dbReference type="Gene3D" id="3.90.226.10">
    <property type="entry name" value="2-enoyl-CoA Hydratase, Chain A, domain 1"/>
    <property type="match status" value="1"/>
</dbReference>
<dbReference type="SUPFAM" id="SSF69304">
    <property type="entry name" value="Tricorn protease N-terminal domain"/>
    <property type="match status" value="1"/>
</dbReference>
<dbReference type="PIRSF" id="PIRSF036421">
    <property type="entry name" value="Tricorn_protease"/>
    <property type="match status" value="1"/>
</dbReference>
<dbReference type="EMBL" id="CP059732">
    <property type="protein sequence ID" value="QMW04769.1"/>
    <property type="molecule type" value="Genomic_DNA"/>
</dbReference>
<dbReference type="Gene3D" id="3.30.750.44">
    <property type="match status" value="1"/>
</dbReference>
<dbReference type="PANTHER" id="PTHR43253">
    <property type="entry name" value="TRICORN PROTEASE HOMOLOG 2-RELATED"/>
    <property type="match status" value="1"/>
</dbReference>
<dbReference type="GO" id="GO:0005737">
    <property type="term" value="C:cytoplasm"/>
    <property type="evidence" value="ECO:0007669"/>
    <property type="project" value="UniProtKB-SubCell"/>
</dbReference>
<dbReference type="GO" id="GO:0008236">
    <property type="term" value="F:serine-type peptidase activity"/>
    <property type="evidence" value="ECO:0007669"/>
    <property type="project" value="UniProtKB-UniRule"/>
</dbReference>
<dbReference type="PANTHER" id="PTHR43253:SF1">
    <property type="entry name" value="TRICORN PROTEASE HOMOLOG 2-RELATED"/>
    <property type="match status" value="1"/>
</dbReference>
<evidence type="ECO:0000313" key="13">
    <source>
        <dbReference type="Proteomes" id="UP000515369"/>
    </source>
</evidence>
<gene>
    <name evidence="12" type="ORF">H3H32_07545</name>
</gene>
<name>A0A7G5H0X7_9BACT</name>
<dbReference type="InterPro" id="IPR005151">
    <property type="entry name" value="Tail-specific_protease"/>
</dbReference>
<evidence type="ECO:0000256" key="9">
    <source>
        <dbReference type="SAM" id="MobiDB-lite"/>
    </source>
</evidence>
<dbReference type="InterPro" id="IPR012393">
    <property type="entry name" value="Tricorn_protease"/>
</dbReference>
<feature type="signal peptide" evidence="10">
    <location>
        <begin position="1"/>
        <end position="22"/>
    </location>
</feature>
<comment type="function">
    <text evidence="7">Degrades oligopeptides.</text>
</comment>
<sequence>MLTKKIAFVFLNLLLAWAPVWAQTPETRLLRQPTVSATQIAFEYGGDIWVTPKNGGEARRITSTDATEENPHFSPDGKWLAFSSNRSGVAQVYIVPAQGGSPTRLTWYPAPSYPRGWTPDGKQVLYASSRETAPTAYNRLWTVSAKGGPSALLPAPWGFDGRYAPDGTKLIVDRVSRWDSEWRHYRGGQNTPLQVLDLKTLTEQPIPTQGSIDIHPIWLKDEIYFLSDRDFIMNVWAYNPTTLALRQVTKLTNGDIKWLEGNGNELVYEHNGYLHLLDPTTAKSSQLAITVIGDFPWSETHTELVTKSATNASLSPTGKRILLEARGDIFTVPVENGDPRNLTRSSGAADRRPVWSPDGKEIAWFSDKDGEGYALYIADQEGIKEPRKIPIGESKLGWNPTWSPNGKFIAFTDNAVRVRILELSTRAITTIDTGGMNLDRDNMGLTWSPDSKWLAYTKSAANNFRNVMVWSADSKKTRPLSDPLADALSPAWDLNGRYLYFLASTNAALGSGWANTSSQQAKPTFGAYITLLRKDDPNPFPLKTDEEPDSTSKPALLSKPEETTKPKPGKKVAVKDTTAAKNVRIDWTNLDRRIIAMPIPVGSYEALLAGPKGHLLISTGKTLSKYTIADKKLDELVKSGSEFAVSANGEKLLYKSGTDWQVVSTTKPPSATAGAVPMHLRMELNRLDEWKQIFTEAWRYQRDYFYDRNMHGRDWQAVWNDYAPLIPYIRHRADLTYLLDQLGGETSVGHSFVFGGNFPEQDTSRVGVLGADLIAVDGRWKIKRIYTTESWNPGLVAPLAQPNLKVEEGHYILAINGQPLTADKDPYESLNGTATLQTILTVNTKPTPEGAWTIRVQPTTKENALRQLAWVEDNRRKVAELSKGKLGYVWVPNTSGAGFTSFNRYYFAQQDKEGAVIDERFNGGGLLDDYMVDLMVRRLRASITNEVPAGKAMRLPAGILGPKVLLINELAGSGGDFFPWIFRQQKVGPLIGTRTWGGLVKSSVHYSFVDGGAMTAPDNAIFDPMTSKWVAENTGVSPDIEQTISADAVSKGHDLQLEKAVDEALKLLQNEPHPSVVNPPYSTPARKP</sequence>
<evidence type="ECO:0000256" key="6">
    <source>
        <dbReference type="ARBA" id="ARBA00022825"/>
    </source>
</evidence>
<evidence type="ECO:0000256" key="1">
    <source>
        <dbReference type="ARBA" id="ARBA00004496"/>
    </source>
</evidence>
<dbReference type="AlphaFoldDB" id="A0A7G5H0X7"/>
<dbReference type="Gene3D" id="2.30.42.10">
    <property type="match status" value="1"/>
</dbReference>
<evidence type="ECO:0000256" key="7">
    <source>
        <dbReference type="PIRNR" id="PIRNR036421"/>
    </source>
</evidence>
<dbReference type="SUPFAM" id="SSF50156">
    <property type="entry name" value="PDZ domain-like"/>
    <property type="match status" value="1"/>
</dbReference>
<feature type="chain" id="PRO_5028928804" description="Tricorn protease homolog" evidence="10">
    <location>
        <begin position="23"/>
        <end position="1088"/>
    </location>
</feature>
<dbReference type="KEGG" id="sfol:H3H32_07545"/>
<feature type="region of interest" description="Disordered" evidence="9">
    <location>
        <begin position="538"/>
        <end position="573"/>
    </location>
</feature>
<dbReference type="Pfam" id="PF14684">
    <property type="entry name" value="Tricorn_C1"/>
    <property type="match status" value="1"/>
</dbReference>
<dbReference type="Pfam" id="PF26550">
    <property type="entry name" value="Tricorn_2nd"/>
    <property type="match status" value="1"/>
</dbReference>
<feature type="active site" description="Nucleophile" evidence="8">
    <location>
        <position position="973"/>
    </location>
</feature>
<accession>A0A7G5H0X7</accession>
<evidence type="ECO:0000256" key="8">
    <source>
        <dbReference type="PIRSR" id="PIRSR036421-1"/>
    </source>
</evidence>
<dbReference type="GO" id="GO:0006508">
    <property type="term" value="P:proteolysis"/>
    <property type="evidence" value="ECO:0007669"/>
    <property type="project" value="UniProtKB-UniRule"/>
</dbReference>
<feature type="active site" description="Charge relay system" evidence="8">
    <location>
        <position position="750"/>
    </location>
</feature>
<dbReference type="EC" id="3.4.21.-" evidence="7"/>
<keyword evidence="5 7" id="KW-0378">Hydrolase</keyword>
<dbReference type="Pfam" id="PF26549">
    <property type="entry name" value="Tricorn_N"/>
    <property type="match status" value="1"/>
</dbReference>
<comment type="subcellular location">
    <subcellularLocation>
        <location evidence="1 7">Cytoplasm</location>
    </subcellularLocation>
</comment>
<keyword evidence="10" id="KW-0732">Signal</keyword>
<dbReference type="Pfam" id="PF14685">
    <property type="entry name" value="PDZ_Tricorn"/>
    <property type="match status" value="1"/>
</dbReference>
<dbReference type="Proteomes" id="UP000515369">
    <property type="component" value="Chromosome"/>
</dbReference>
<dbReference type="Gene3D" id="2.130.10.10">
    <property type="entry name" value="YVTN repeat-like/Quinoprotein amine dehydrogenase"/>
    <property type="match status" value="1"/>
</dbReference>
<keyword evidence="6 7" id="KW-0720">Serine protease</keyword>
<evidence type="ECO:0000256" key="2">
    <source>
        <dbReference type="ARBA" id="ARBA00008524"/>
    </source>
</evidence>
<evidence type="ECO:0000256" key="4">
    <source>
        <dbReference type="ARBA" id="ARBA00022670"/>
    </source>
</evidence>
<dbReference type="SUPFAM" id="SSF82171">
    <property type="entry name" value="DPP6 N-terminal domain-like"/>
    <property type="match status" value="1"/>
</dbReference>
<dbReference type="InterPro" id="IPR029414">
    <property type="entry name" value="Tricorn_PDZ"/>
</dbReference>
<evidence type="ECO:0000313" key="12">
    <source>
        <dbReference type="EMBL" id="QMW04769.1"/>
    </source>
</evidence>
<evidence type="ECO:0000259" key="11">
    <source>
        <dbReference type="SMART" id="SM00245"/>
    </source>
</evidence>
<dbReference type="InterPro" id="IPR015943">
    <property type="entry name" value="WD40/YVTN_repeat-like_dom_sf"/>
</dbReference>
<organism evidence="12 13">
    <name type="scientific">Spirosoma foliorum</name>
    <dbReference type="NCBI Taxonomy" id="2710596"/>
    <lineage>
        <taxon>Bacteria</taxon>
        <taxon>Pseudomonadati</taxon>
        <taxon>Bacteroidota</taxon>
        <taxon>Cytophagia</taxon>
        <taxon>Cytophagales</taxon>
        <taxon>Cytophagaceae</taxon>
        <taxon>Spirosoma</taxon>
    </lineage>
</organism>
<dbReference type="Pfam" id="PF03572">
    <property type="entry name" value="Peptidase_S41"/>
    <property type="match status" value="1"/>
</dbReference>
<proteinExistence type="inferred from homology"/>
<dbReference type="InterPro" id="IPR029045">
    <property type="entry name" value="ClpP/crotonase-like_dom_sf"/>
</dbReference>
<dbReference type="SMART" id="SM00245">
    <property type="entry name" value="TSPc"/>
    <property type="match status" value="1"/>
</dbReference>
<dbReference type="Gene3D" id="2.120.10.60">
    <property type="entry name" value="Tricorn protease N-terminal domain"/>
    <property type="match status" value="1"/>
</dbReference>
<protein>
    <recommendedName>
        <fullName evidence="7">Tricorn protease homolog</fullName>
        <ecNumber evidence="7">3.4.21.-</ecNumber>
    </recommendedName>
</protein>
<dbReference type="InterPro" id="IPR028204">
    <property type="entry name" value="Tricorn_C1"/>
</dbReference>
<keyword evidence="4 7" id="KW-0645">Protease</keyword>
<dbReference type="SUPFAM" id="SSF52096">
    <property type="entry name" value="ClpP/crotonase"/>
    <property type="match status" value="1"/>
</dbReference>
<evidence type="ECO:0000256" key="10">
    <source>
        <dbReference type="SAM" id="SignalP"/>
    </source>
</evidence>
<dbReference type="RefSeq" id="WP_182462121.1">
    <property type="nucleotide sequence ID" value="NZ_CP059732.1"/>
</dbReference>